<feature type="domain" description="C2H2-type" evidence="7">
    <location>
        <begin position="221"/>
        <end position="248"/>
    </location>
</feature>
<dbReference type="InterPro" id="IPR036236">
    <property type="entry name" value="Znf_C2H2_sf"/>
</dbReference>
<dbReference type="Gene3D" id="6.10.140.140">
    <property type="match status" value="1"/>
</dbReference>
<dbReference type="PANTHER" id="PTHR24381">
    <property type="entry name" value="ZINC FINGER PROTEIN"/>
    <property type="match status" value="1"/>
</dbReference>
<dbReference type="GeneID" id="110082593"/>
<dbReference type="PROSITE" id="PS50157">
    <property type="entry name" value="ZINC_FINGER_C2H2_2"/>
    <property type="match status" value="9"/>
</dbReference>
<evidence type="ECO:0000256" key="1">
    <source>
        <dbReference type="ARBA" id="ARBA00022723"/>
    </source>
</evidence>
<gene>
    <name evidence="10" type="primary">LOC110082593</name>
</gene>
<dbReference type="CDD" id="cd07765">
    <property type="entry name" value="KRAB_A-box"/>
    <property type="match status" value="1"/>
</dbReference>
<keyword evidence="1" id="KW-0479">Metal-binding</keyword>
<dbReference type="InterPro" id="IPR013087">
    <property type="entry name" value="Znf_C2H2_type"/>
</dbReference>
<dbReference type="InterPro" id="IPR036051">
    <property type="entry name" value="KRAB_dom_sf"/>
</dbReference>
<evidence type="ECO:0000313" key="10">
    <source>
        <dbReference type="RefSeq" id="XP_072858751.1"/>
    </source>
</evidence>
<proteinExistence type="predicted"/>
<feature type="domain" description="C2H2-type" evidence="7">
    <location>
        <begin position="305"/>
        <end position="328"/>
    </location>
</feature>
<evidence type="ECO:0000259" key="8">
    <source>
        <dbReference type="PROSITE" id="PS50805"/>
    </source>
</evidence>
<dbReference type="Pfam" id="PF00096">
    <property type="entry name" value="zf-C2H2"/>
    <property type="match status" value="5"/>
</dbReference>
<evidence type="ECO:0000256" key="3">
    <source>
        <dbReference type="ARBA" id="ARBA00022771"/>
    </source>
</evidence>
<dbReference type="Pfam" id="PF01352">
    <property type="entry name" value="KRAB"/>
    <property type="match status" value="1"/>
</dbReference>
<evidence type="ECO:0000256" key="2">
    <source>
        <dbReference type="ARBA" id="ARBA00022737"/>
    </source>
</evidence>
<organism evidence="9 10">
    <name type="scientific">Pogona vitticeps</name>
    <name type="common">central bearded dragon</name>
    <dbReference type="NCBI Taxonomy" id="103695"/>
    <lineage>
        <taxon>Eukaryota</taxon>
        <taxon>Metazoa</taxon>
        <taxon>Chordata</taxon>
        <taxon>Craniata</taxon>
        <taxon>Vertebrata</taxon>
        <taxon>Euteleostomi</taxon>
        <taxon>Lepidosauria</taxon>
        <taxon>Squamata</taxon>
        <taxon>Bifurcata</taxon>
        <taxon>Unidentata</taxon>
        <taxon>Episquamata</taxon>
        <taxon>Toxicofera</taxon>
        <taxon>Iguania</taxon>
        <taxon>Acrodonta</taxon>
        <taxon>Agamidae</taxon>
        <taxon>Amphibolurinae</taxon>
        <taxon>Pogona</taxon>
    </lineage>
</organism>
<feature type="compositionally biased region" description="Low complexity" evidence="6">
    <location>
        <begin position="108"/>
        <end position="125"/>
    </location>
</feature>
<dbReference type="Gene3D" id="3.30.160.60">
    <property type="entry name" value="Classic Zinc Finger"/>
    <property type="match status" value="5"/>
</dbReference>
<sequence length="426" mass="47200">MAAEGARQAPLVTLEDVAVSFSPAEWALLTERQRRLYRDVMEEARELVASFLEPLPSRPEPMCRTEQGEAPSATGPCLPGERSAQGSPTSADQSRSDMQKQEIKVEPGSRSGSPSPSLPRSAPGSNFPPLEVCPRWCEVKLTDLRSPSWGRLSEGAWGPVKEELLICGECGESCSAWESLGEHRRLHWAERGPFACSVCGKAFRHRSNLLAHKKHRRKRRHACTQCGLQFCLRGDLLRHRASHAAEGTFPCGTCSQVFPNKRHLLAHRREHARKGPEKCPDCGEAVGGEAELLRHRAAHAGDRPFTCATCGKSFCWKESLQIHQQQLHVQGGGFPCSLCGRTFSRHGNLLAHQRQHTGELPFACPECERRFATKANLTVHCRLHRSGPRALACLPCGRAFRSREKLLEHQASHVLGEKGVPVKEEP</sequence>
<dbReference type="SMART" id="SM00349">
    <property type="entry name" value="KRAB"/>
    <property type="match status" value="1"/>
</dbReference>
<keyword evidence="4" id="KW-0862">Zinc</keyword>
<dbReference type="PANTHER" id="PTHR24381:SF269">
    <property type="entry name" value="ZINC FINGER PROTEIN 398"/>
    <property type="match status" value="1"/>
</dbReference>
<dbReference type="PROSITE" id="PS50805">
    <property type="entry name" value="KRAB"/>
    <property type="match status" value="1"/>
</dbReference>
<dbReference type="SMART" id="SM00355">
    <property type="entry name" value="ZnF_C2H2"/>
    <property type="match status" value="9"/>
</dbReference>
<feature type="region of interest" description="Disordered" evidence="6">
    <location>
        <begin position="55"/>
        <end position="126"/>
    </location>
</feature>
<dbReference type="InterPro" id="IPR001909">
    <property type="entry name" value="KRAB"/>
</dbReference>
<evidence type="ECO:0000256" key="6">
    <source>
        <dbReference type="SAM" id="MobiDB-lite"/>
    </source>
</evidence>
<keyword evidence="3 5" id="KW-0863">Zinc-finger</keyword>
<feature type="domain" description="C2H2-type" evidence="7">
    <location>
        <begin position="249"/>
        <end position="276"/>
    </location>
</feature>
<dbReference type="SUPFAM" id="SSF57667">
    <property type="entry name" value="beta-beta-alpha zinc fingers"/>
    <property type="match status" value="5"/>
</dbReference>
<evidence type="ECO:0000313" key="9">
    <source>
        <dbReference type="Proteomes" id="UP001652642"/>
    </source>
</evidence>
<feature type="domain" description="C2H2-type" evidence="7">
    <location>
        <begin position="362"/>
        <end position="389"/>
    </location>
</feature>
<keyword evidence="2" id="KW-0677">Repeat</keyword>
<dbReference type="Proteomes" id="UP001652642">
    <property type="component" value="Chromosome 6"/>
</dbReference>
<feature type="domain" description="KRAB" evidence="8">
    <location>
        <begin position="12"/>
        <end position="84"/>
    </location>
</feature>
<protein>
    <submittedName>
        <fullName evidence="10">Uncharacterized protein</fullName>
    </submittedName>
</protein>
<feature type="domain" description="C2H2-type" evidence="7">
    <location>
        <begin position="334"/>
        <end position="361"/>
    </location>
</feature>
<evidence type="ECO:0000256" key="5">
    <source>
        <dbReference type="PROSITE-ProRule" id="PRU00042"/>
    </source>
</evidence>
<accession>A0ABM5GM94</accession>
<name>A0ABM5GM94_9SAUR</name>
<dbReference type="PROSITE" id="PS00028">
    <property type="entry name" value="ZINC_FINGER_C2H2_1"/>
    <property type="match status" value="7"/>
</dbReference>
<feature type="domain" description="C2H2-type" evidence="7">
    <location>
        <begin position="391"/>
        <end position="418"/>
    </location>
</feature>
<feature type="compositionally biased region" description="Basic and acidic residues" evidence="6">
    <location>
        <begin position="94"/>
        <end position="107"/>
    </location>
</feature>
<evidence type="ECO:0000256" key="4">
    <source>
        <dbReference type="ARBA" id="ARBA00022833"/>
    </source>
</evidence>
<reference evidence="10" key="1">
    <citation type="submission" date="2025-08" db="UniProtKB">
        <authorList>
            <consortium name="RefSeq"/>
        </authorList>
    </citation>
    <scope>IDENTIFICATION</scope>
</reference>
<dbReference type="RefSeq" id="XP_072858751.1">
    <property type="nucleotide sequence ID" value="XM_073002650.1"/>
</dbReference>
<feature type="compositionally biased region" description="Polar residues" evidence="6">
    <location>
        <begin position="84"/>
        <end position="93"/>
    </location>
</feature>
<dbReference type="SUPFAM" id="SSF109640">
    <property type="entry name" value="KRAB domain (Kruppel-associated box)"/>
    <property type="match status" value="1"/>
</dbReference>
<feature type="domain" description="C2H2-type" evidence="7">
    <location>
        <begin position="194"/>
        <end position="221"/>
    </location>
</feature>
<keyword evidence="9" id="KW-1185">Reference proteome</keyword>
<feature type="domain" description="C2H2-type" evidence="7">
    <location>
        <begin position="165"/>
        <end position="192"/>
    </location>
</feature>
<evidence type="ECO:0000259" key="7">
    <source>
        <dbReference type="PROSITE" id="PS50157"/>
    </source>
</evidence>
<feature type="domain" description="C2H2-type" evidence="7">
    <location>
        <begin position="277"/>
        <end position="304"/>
    </location>
</feature>